<organism evidence="2 3">
    <name type="scientific">Actinomadura litoris</name>
    <dbReference type="NCBI Taxonomy" id="2678616"/>
    <lineage>
        <taxon>Bacteria</taxon>
        <taxon>Bacillati</taxon>
        <taxon>Actinomycetota</taxon>
        <taxon>Actinomycetes</taxon>
        <taxon>Streptosporangiales</taxon>
        <taxon>Thermomonosporaceae</taxon>
        <taxon>Actinomadura</taxon>
    </lineage>
</organism>
<gene>
    <name evidence="2" type="ORF">GNZ18_11050</name>
</gene>
<evidence type="ECO:0000313" key="2">
    <source>
        <dbReference type="EMBL" id="MUN37134.1"/>
    </source>
</evidence>
<dbReference type="GO" id="GO:0016747">
    <property type="term" value="F:acyltransferase activity, transferring groups other than amino-acyl groups"/>
    <property type="evidence" value="ECO:0007669"/>
    <property type="project" value="TreeGrafter"/>
</dbReference>
<feature type="region of interest" description="Disordered" evidence="1">
    <location>
        <begin position="56"/>
        <end position="116"/>
    </location>
</feature>
<dbReference type="PANTHER" id="PTHR48098">
    <property type="entry name" value="ENTEROCHELIN ESTERASE-RELATED"/>
    <property type="match status" value="1"/>
</dbReference>
<name>A0A7K1KY66_9ACTN</name>
<dbReference type="Gene3D" id="3.40.50.1820">
    <property type="entry name" value="alpha/beta hydrolase"/>
    <property type="match status" value="1"/>
</dbReference>
<proteinExistence type="predicted"/>
<comment type="caution">
    <text evidence="2">The sequence shown here is derived from an EMBL/GenBank/DDBJ whole genome shotgun (WGS) entry which is preliminary data.</text>
</comment>
<dbReference type="EMBL" id="WOFH01000003">
    <property type="protein sequence ID" value="MUN37134.1"/>
    <property type="molecule type" value="Genomic_DNA"/>
</dbReference>
<dbReference type="InterPro" id="IPR050583">
    <property type="entry name" value="Mycobacterial_A85_antigen"/>
</dbReference>
<evidence type="ECO:0000256" key="1">
    <source>
        <dbReference type="SAM" id="MobiDB-lite"/>
    </source>
</evidence>
<dbReference type="InterPro" id="IPR029058">
    <property type="entry name" value="AB_hydrolase_fold"/>
</dbReference>
<dbReference type="InterPro" id="IPR000801">
    <property type="entry name" value="Esterase-like"/>
</dbReference>
<dbReference type="PANTHER" id="PTHR48098:SF1">
    <property type="entry name" value="DIACYLGLYCEROL ACYLTRANSFERASE_MYCOLYLTRANSFERASE AG85A"/>
    <property type="match status" value="1"/>
</dbReference>
<protein>
    <submittedName>
        <fullName evidence="2">Esterase family protein</fullName>
    </submittedName>
</protein>
<dbReference type="Proteomes" id="UP000432015">
    <property type="component" value="Unassembled WGS sequence"/>
</dbReference>
<keyword evidence="3" id="KW-1185">Reference proteome</keyword>
<dbReference type="Pfam" id="PF00756">
    <property type="entry name" value="Esterase"/>
    <property type="match status" value="1"/>
</dbReference>
<dbReference type="AlphaFoldDB" id="A0A7K1KY66"/>
<sequence length="407" mass="42898">MRTRADRLVVVAGVVSLAVLLPAVILALVLAGVGFASGTEGAARNEAVPSFGPLVEAKGAAPRPRSSGGAPRPSPVPGRPSRVLGSKPFQVRVPRPSDLGHDVKQQGKQPSLPGGGFVGADDGAVITRVVRVGAFQFDFSVASPALGAVVWTRVIVPRGWEARRAWPVVYAYHGGNNDYTSWTKDSDIARVAASSGAMVVMPEGGWNGLYANWWNGGRGGVPKWEDFHIKEVIPLMERNFRAGTSRAAIGVSSGGLGAVTYAERHPGVFRYVASYSGALNITAPGMPLVLTLVNGTDVWGDPFLDRENWRAHDAAVMVARLRGVGVYVSSGDGRPGPYDAPDTPPWDGGRIGEQISGGMNGGFVRAAGEAGVPVTAHLYGPGMHNWKYWRRELALSWPALTAAVGAR</sequence>
<dbReference type="SUPFAM" id="SSF53474">
    <property type="entry name" value="alpha/beta-Hydrolases"/>
    <property type="match status" value="1"/>
</dbReference>
<feature type="compositionally biased region" description="Low complexity" evidence="1">
    <location>
        <begin position="59"/>
        <end position="71"/>
    </location>
</feature>
<reference evidence="2 3" key="1">
    <citation type="submission" date="2019-11" db="EMBL/GenBank/DDBJ databases">
        <authorList>
            <person name="Cao P."/>
        </authorList>
    </citation>
    <scope>NUCLEOTIDE SEQUENCE [LARGE SCALE GENOMIC DNA]</scope>
    <source>
        <strain evidence="2 3">NEAU-AAG5</strain>
    </source>
</reference>
<evidence type="ECO:0000313" key="3">
    <source>
        <dbReference type="Proteomes" id="UP000432015"/>
    </source>
</evidence>
<accession>A0A7K1KY66</accession>